<comment type="caution">
    <text evidence="2">The sequence shown here is derived from an EMBL/GenBank/DDBJ whole genome shotgun (WGS) entry which is preliminary data.</text>
</comment>
<reference evidence="2 3" key="1">
    <citation type="journal article" date="2017" name="Genome Biol. Evol.">
        <title>Phytophthora megakarya and P. palmivora, closely related causal agents of cacao black pod rot, underwent increases in genome sizes and gene numbers by different mechanisms.</title>
        <authorList>
            <person name="Ali S.S."/>
            <person name="Shao J."/>
            <person name="Lary D.J."/>
            <person name="Kronmiller B."/>
            <person name="Shen D."/>
            <person name="Strem M.D."/>
            <person name="Amoako-Attah I."/>
            <person name="Akrofi A.Y."/>
            <person name="Begoude B.A."/>
            <person name="Ten Hoopen G.M."/>
            <person name="Coulibaly K."/>
            <person name="Kebe B.I."/>
            <person name="Melnick R.L."/>
            <person name="Guiltinan M.J."/>
            <person name="Tyler B.M."/>
            <person name="Meinhardt L.W."/>
            <person name="Bailey B.A."/>
        </authorList>
    </citation>
    <scope>NUCLEOTIDE SEQUENCE [LARGE SCALE GENOMIC DNA]</scope>
    <source>
        <strain evidence="3">sbr112.9</strain>
    </source>
</reference>
<dbReference type="GO" id="GO:0004386">
    <property type="term" value="F:helicase activity"/>
    <property type="evidence" value="ECO:0007669"/>
    <property type="project" value="UniProtKB-KW"/>
</dbReference>
<keyword evidence="2" id="KW-0547">Nucleotide-binding</keyword>
<evidence type="ECO:0000313" key="2">
    <source>
        <dbReference type="EMBL" id="POM63995.1"/>
    </source>
</evidence>
<keyword evidence="2" id="KW-0067">ATP-binding</keyword>
<keyword evidence="2" id="KW-0347">Helicase</keyword>
<sequence>MAPAVARAEMNDEQRGMIQNRDAVARATARGEMSNEQHSGIHEREAIARSSQRSSFSQEHRREIQERDTTQYKTCYDNHEDFDSMSVSGKDTLN</sequence>
<feature type="compositionally biased region" description="Polar residues" evidence="1">
    <location>
        <begin position="85"/>
        <end position="94"/>
    </location>
</feature>
<protein>
    <submittedName>
        <fullName evidence="2">Helitron helicase-like protein</fullName>
    </submittedName>
</protein>
<feature type="compositionally biased region" description="Basic and acidic residues" evidence="1">
    <location>
        <begin position="33"/>
        <end position="47"/>
    </location>
</feature>
<name>A0A2P4XEM0_9STRA</name>
<gene>
    <name evidence="2" type="ORF">PHPALM_20537</name>
</gene>
<feature type="region of interest" description="Disordered" evidence="1">
    <location>
        <begin position="26"/>
        <end position="94"/>
    </location>
</feature>
<evidence type="ECO:0000313" key="3">
    <source>
        <dbReference type="Proteomes" id="UP000237271"/>
    </source>
</evidence>
<keyword evidence="2" id="KW-0378">Hydrolase</keyword>
<feature type="region of interest" description="Disordered" evidence="1">
    <location>
        <begin position="1"/>
        <end position="20"/>
    </location>
</feature>
<keyword evidence="3" id="KW-1185">Reference proteome</keyword>
<proteinExistence type="predicted"/>
<dbReference type="EMBL" id="NCKW01011225">
    <property type="protein sequence ID" value="POM63995.1"/>
    <property type="molecule type" value="Genomic_DNA"/>
</dbReference>
<dbReference type="Proteomes" id="UP000237271">
    <property type="component" value="Unassembled WGS sequence"/>
</dbReference>
<feature type="compositionally biased region" description="Basic and acidic residues" evidence="1">
    <location>
        <begin position="58"/>
        <end position="82"/>
    </location>
</feature>
<evidence type="ECO:0000256" key="1">
    <source>
        <dbReference type="SAM" id="MobiDB-lite"/>
    </source>
</evidence>
<accession>A0A2P4XEM0</accession>
<organism evidence="2 3">
    <name type="scientific">Phytophthora palmivora</name>
    <dbReference type="NCBI Taxonomy" id="4796"/>
    <lineage>
        <taxon>Eukaryota</taxon>
        <taxon>Sar</taxon>
        <taxon>Stramenopiles</taxon>
        <taxon>Oomycota</taxon>
        <taxon>Peronosporomycetes</taxon>
        <taxon>Peronosporales</taxon>
        <taxon>Peronosporaceae</taxon>
        <taxon>Phytophthora</taxon>
    </lineage>
</organism>
<dbReference type="AlphaFoldDB" id="A0A2P4XEM0"/>